<sequence>MTSVPHPHRRTTSPDTGTGNCPPAGPLPSPLSGPETHPVSARTNNSHPTTTSRIGPPHGPTPSTRTGLGSNPKTDYSPMIKPRDGDGWANKLAGIDPAISHQARRNIPLQLIIPHCYLDEGRRQRRRNPSRNGVVAGVKETQFTESTQIGKLGPESVPLDLEPFQISETVEARGDGPCEIISVKAHLLEPRERAERVRDRAGERVSGQAEPPEPGQGRKRIGYGTREVVVGQVEDLEVGSGGPGDGGEGAGVAGGVEGQLSDAGGGGGGGGVAAETAGEFVGKEGSRVKSHESMQEPGGIVLGAIVRLSCFRSCTSEWWVAEWVGVGRRRTAAVIVRNNVRR</sequence>
<feature type="region of interest" description="Disordered" evidence="1">
    <location>
        <begin position="1"/>
        <end position="83"/>
    </location>
</feature>
<dbReference type="AlphaFoldDB" id="A0A5A7Q5Z9"/>
<reference evidence="3" key="1">
    <citation type="journal article" date="2019" name="Curr. Biol.">
        <title>Genome Sequence of Striga asiatica Provides Insight into the Evolution of Plant Parasitism.</title>
        <authorList>
            <person name="Yoshida S."/>
            <person name="Kim S."/>
            <person name="Wafula E.K."/>
            <person name="Tanskanen J."/>
            <person name="Kim Y.M."/>
            <person name="Honaas L."/>
            <person name="Yang Z."/>
            <person name="Spallek T."/>
            <person name="Conn C.E."/>
            <person name="Ichihashi Y."/>
            <person name="Cheong K."/>
            <person name="Cui S."/>
            <person name="Der J.P."/>
            <person name="Gundlach H."/>
            <person name="Jiao Y."/>
            <person name="Hori C."/>
            <person name="Ishida J.K."/>
            <person name="Kasahara H."/>
            <person name="Kiba T."/>
            <person name="Kim M.S."/>
            <person name="Koo N."/>
            <person name="Laohavisit A."/>
            <person name="Lee Y.H."/>
            <person name="Lumba S."/>
            <person name="McCourt P."/>
            <person name="Mortimer J.C."/>
            <person name="Mutuku J.M."/>
            <person name="Nomura T."/>
            <person name="Sasaki-Sekimoto Y."/>
            <person name="Seto Y."/>
            <person name="Wang Y."/>
            <person name="Wakatake T."/>
            <person name="Sakakibara H."/>
            <person name="Demura T."/>
            <person name="Yamaguchi S."/>
            <person name="Yoneyama K."/>
            <person name="Manabe R.I."/>
            <person name="Nelson D.C."/>
            <person name="Schulman A.H."/>
            <person name="Timko M.P."/>
            <person name="dePamphilis C.W."/>
            <person name="Choi D."/>
            <person name="Shirasu K."/>
        </authorList>
    </citation>
    <scope>NUCLEOTIDE SEQUENCE [LARGE SCALE GENOMIC DNA]</scope>
    <source>
        <strain evidence="3">cv. UVA1</strain>
    </source>
</reference>
<keyword evidence="3" id="KW-1185">Reference proteome</keyword>
<evidence type="ECO:0000313" key="2">
    <source>
        <dbReference type="EMBL" id="GER40386.1"/>
    </source>
</evidence>
<feature type="compositionally biased region" description="Polar residues" evidence="1">
    <location>
        <begin position="61"/>
        <end position="74"/>
    </location>
</feature>
<comment type="caution">
    <text evidence="2">The sequence shown here is derived from an EMBL/GenBank/DDBJ whole genome shotgun (WGS) entry which is preliminary data.</text>
</comment>
<accession>A0A5A7Q5Z9</accession>
<feature type="region of interest" description="Disordered" evidence="1">
    <location>
        <begin position="192"/>
        <end position="220"/>
    </location>
</feature>
<evidence type="ECO:0000256" key="1">
    <source>
        <dbReference type="SAM" id="MobiDB-lite"/>
    </source>
</evidence>
<organism evidence="2 3">
    <name type="scientific">Striga asiatica</name>
    <name type="common">Asiatic witchweed</name>
    <name type="synonym">Buchnera asiatica</name>
    <dbReference type="NCBI Taxonomy" id="4170"/>
    <lineage>
        <taxon>Eukaryota</taxon>
        <taxon>Viridiplantae</taxon>
        <taxon>Streptophyta</taxon>
        <taxon>Embryophyta</taxon>
        <taxon>Tracheophyta</taxon>
        <taxon>Spermatophyta</taxon>
        <taxon>Magnoliopsida</taxon>
        <taxon>eudicotyledons</taxon>
        <taxon>Gunneridae</taxon>
        <taxon>Pentapetalae</taxon>
        <taxon>asterids</taxon>
        <taxon>lamiids</taxon>
        <taxon>Lamiales</taxon>
        <taxon>Orobanchaceae</taxon>
        <taxon>Buchnereae</taxon>
        <taxon>Striga</taxon>
    </lineage>
</organism>
<protein>
    <submittedName>
        <fullName evidence="2">SCAR family protein 4</fullName>
    </submittedName>
</protein>
<evidence type="ECO:0000313" key="3">
    <source>
        <dbReference type="Proteomes" id="UP000325081"/>
    </source>
</evidence>
<proteinExistence type="predicted"/>
<feature type="compositionally biased region" description="Polar residues" evidence="1">
    <location>
        <begin position="41"/>
        <end position="53"/>
    </location>
</feature>
<name>A0A5A7Q5Z9_STRAF</name>
<dbReference type="EMBL" id="BKCP01005850">
    <property type="protein sequence ID" value="GER40386.1"/>
    <property type="molecule type" value="Genomic_DNA"/>
</dbReference>
<dbReference type="Proteomes" id="UP000325081">
    <property type="component" value="Unassembled WGS sequence"/>
</dbReference>
<feature type="compositionally biased region" description="Basic and acidic residues" evidence="1">
    <location>
        <begin position="192"/>
        <end position="203"/>
    </location>
</feature>
<gene>
    <name evidence="2" type="ORF">STAS_17056</name>
</gene>
<feature type="compositionally biased region" description="Basic residues" evidence="1">
    <location>
        <begin position="1"/>
        <end position="11"/>
    </location>
</feature>